<keyword evidence="2" id="KW-1185">Reference proteome</keyword>
<evidence type="ECO:0000313" key="2">
    <source>
        <dbReference type="Proteomes" id="UP000515728"/>
    </source>
</evidence>
<sequence>MDDRFDGFIAGLGAASGLRAVVGHWPRSPLGAFTDVMVEQPGGHRLLLAPSDAVAEFVSATYTFDEVRVGPVTARTDGVRWVVDAAPLALEFTTGRRSGLGLLLRAVPRRLAVAPAWISVVDVVARRVLPGVRTRGSAGGGREEFYAALDLHRITSAAVDWDGADQGPLAPVDPPVRFGFGSTPRSPALTRVTTIVRSSGAGSAGRRRAS</sequence>
<organism evidence="1 2">
    <name type="scientific">Pseudonocardia petroleophila</name>
    <dbReference type="NCBI Taxonomy" id="37331"/>
    <lineage>
        <taxon>Bacteria</taxon>
        <taxon>Bacillati</taxon>
        <taxon>Actinomycetota</taxon>
        <taxon>Actinomycetes</taxon>
        <taxon>Pseudonocardiales</taxon>
        <taxon>Pseudonocardiaceae</taxon>
        <taxon>Pseudonocardia</taxon>
    </lineage>
</organism>
<proteinExistence type="predicted"/>
<accession>A0A7G7MLJ9</accession>
<dbReference type="AlphaFoldDB" id="A0A7G7MLJ9"/>
<dbReference type="Proteomes" id="UP000515728">
    <property type="component" value="Chromosome"/>
</dbReference>
<name>A0A7G7MLJ9_9PSEU</name>
<dbReference type="KEGG" id="ppel:H6H00_06860"/>
<gene>
    <name evidence="1" type="ORF">H6H00_06860</name>
</gene>
<dbReference type="RefSeq" id="WP_185720487.1">
    <property type="nucleotide sequence ID" value="NZ_BAAAWI010000001.1"/>
</dbReference>
<dbReference type="EMBL" id="CP060131">
    <property type="protein sequence ID" value="QNG53660.1"/>
    <property type="molecule type" value="Genomic_DNA"/>
</dbReference>
<reference evidence="1 2" key="1">
    <citation type="submission" date="2020-08" db="EMBL/GenBank/DDBJ databases">
        <authorList>
            <person name="Mo P."/>
        </authorList>
    </citation>
    <scope>NUCLEOTIDE SEQUENCE [LARGE SCALE GENOMIC DNA]</scope>
    <source>
        <strain evidence="1 2">CGMCC 4.1532</strain>
    </source>
</reference>
<protein>
    <submittedName>
        <fullName evidence="1">Uncharacterized protein</fullName>
    </submittedName>
</protein>
<evidence type="ECO:0000313" key="1">
    <source>
        <dbReference type="EMBL" id="QNG53660.1"/>
    </source>
</evidence>